<evidence type="ECO:0000313" key="2">
    <source>
        <dbReference type="Proteomes" id="UP000356253"/>
    </source>
</evidence>
<reference evidence="1" key="1">
    <citation type="submission" date="2019-09" db="EMBL/GenBank/DDBJ databases">
        <authorList>
            <person name="Rodrigo-Torres L."/>
            <person name="Arahal R. D."/>
            <person name="Lucena T."/>
        </authorList>
    </citation>
    <scope>NUCLEOTIDE SEQUENCE</scope>
    <source>
        <strain evidence="1">ISS653</strain>
    </source>
</reference>
<sequence>MKKLLTLILLLLMYTGVFSQDCVLPNGKYKVEYDEGFEKYPKFYFKIKNNKFIYIDLDENVEYTIEKNEDCYLVLEKKEVDETNFTELQKLLNKQHPFYTFEKINDKVYEFIYRDDLHVTISEGKFIKQ</sequence>
<gene>
    <name evidence="1" type="ORF">FVB9532_03368</name>
</gene>
<dbReference type="EMBL" id="CABVMM010000015">
    <property type="protein sequence ID" value="VVV02072.1"/>
    <property type="molecule type" value="Genomic_DNA"/>
</dbReference>
<comment type="caution">
    <text evidence="1">The sequence shown here is derived from an EMBL/GenBank/DDBJ whole genome shotgun (WGS) entry which is preliminary data.</text>
</comment>
<organism evidence="1 2">
    <name type="scientific">Mesonia oceanica</name>
    <dbReference type="NCBI Taxonomy" id="2687242"/>
    <lineage>
        <taxon>Bacteria</taxon>
        <taxon>Pseudomonadati</taxon>
        <taxon>Bacteroidota</taxon>
        <taxon>Flavobacteriia</taxon>
        <taxon>Flavobacteriales</taxon>
        <taxon>Flavobacteriaceae</taxon>
        <taxon>Mesonia</taxon>
    </lineage>
</organism>
<name>A0AC61YC44_9FLAO</name>
<dbReference type="Proteomes" id="UP000356253">
    <property type="component" value="Unassembled WGS sequence"/>
</dbReference>
<keyword evidence="2" id="KW-1185">Reference proteome</keyword>
<evidence type="ECO:0000313" key="1">
    <source>
        <dbReference type="EMBL" id="VVV02072.1"/>
    </source>
</evidence>
<proteinExistence type="predicted"/>
<accession>A0AC61YC44</accession>
<protein>
    <submittedName>
        <fullName evidence="1">Uncharacterized protein</fullName>
    </submittedName>
</protein>